<keyword evidence="1" id="KW-0233">DNA recombination</keyword>
<dbReference type="InterPro" id="IPR011010">
    <property type="entry name" value="DNA_brk_join_enz"/>
</dbReference>
<evidence type="ECO:0000313" key="3">
    <source>
        <dbReference type="EMBL" id="GAG53887.1"/>
    </source>
</evidence>
<gene>
    <name evidence="3" type="ORF">S01H4_16132</name>
</gene>
<dbReference type="EMBL" id="BART01007069">
    <property type="protein sequence ID" value="GAG53887.1"/>
    <property type="molecule type" value="Genomic_DNA"/>
</dbReference>
<proteinExistence type="predicted"/>
<dbReference type="PROSITE" id="PS51898">
    <property type="entry name" value="TYR_RECOMBINASE"/>
    <property type="match status" value="1"/>
</dbReference>
<dbReference type="Pfam" id="PF00589">
    <property type="entry name" value="Phage_integrase"/>
    <property type="match status" value="1"/>
</dbReference>
<evidence type="ECO:0000259" key="2">
    <source>
        <dbReference type="PROSITE" id="PS51898"/>
    </source>
</evidence>
<dbReference type="SUPFAM" id="SSF56349">
    <property type="entry name" value="DNA breaking-rejoining enzymes"/>
    <property type="match status" value="1"/>
</dbReference>
<dbReference type="AlphaFoldDB" id="X0Z661"/>
<dbReference type="InterPro" id="IPR002104">
    <property type="entry name" value="Integrase_catalytic"/>
</dbReference>
<sequence>MQIKAANQFFKAALRKHYIARNPFADVKAGKQTNADRIRFIDRETIHAVLEACPNIQWQLVFAFARYGGVRMPSEIKFLRWSDINWARNRITITVPKKAHIDGQQTRVIPIFPELLPLLEKAFEEAAEGEEYVVPLARKTGNLRTHALRIIEKAGVSVWPKVFQNLRASRENELIQLYPAHVVLEWIGHTAAVAQ</sequence>
<comment type="caution">
    <text evidence="3">The sequence shown here is derived from an EMBL/GenBank/DDBJ whole genome shotgun (WGS) entry which is preliminary data.</text>
</comment>
<dbReference type="Gene3D" id="1.10.443.10">
    <property type="entry name" value="Intergrase catalytic core"/>
    <property type="match status" value="1"/>
</dbReference>
<dbReference type="InterPro" id="IPR013762">
    <property type="entry name" value="Integrase-like_cat_sf"/>
</dbReference>
<accession>X0Z661</accession>
<protein>
    <recommendedName>
        <fullName evidence="2">Tyr recombinase domain-containing protein</fullName>
    </recommendedName>
</protein>
<organism evidence="3">
    <name type="scientific">marine sediment metagenome</name>
    <dbReference type="NCBI Taxonomy" id="412755"/>
    <lineage>
        <taxon>unclassified sequences</taxon>
        <taxon>metagenomes</taxon>
        <taxon>ecological metagenomes</taxon>
    </lineage>
</organism>
<dbReference type="GO" id="GO:0006310">
    <property type="term" value="P:DNA recombination"/>
    <property type="evidence" value="ECO:0007669"/>
    <property type="project" value="UniProtKB-KW"/>
</dbReference>
<reference evidence="3" key="1">
    <citation type="journal article" date="2014" name="Front. Microbiol.">
        <title>High frequency of phylogenetically diverse reductive dehalogenase-homologous genes in deep subseafloor sedimentary metagenomes.</title>
        <authorList>
            <person name="Kawai M."/>
            <person name="Futagami T."/>
            <person name="Toyoda A."/>
            <person name="Takaki Y."/>
            <person name="Nishi S."/>
            <person name="Hori S."/>
            <person name="Arai W."/>
            <person name="Tsubouchi T."/>
            <person name="Morono Y."/>
            <person name="Uchiyama I."/>
            <person name="Ito T."/>
            <person name="Fujiyama A."/>
            <person name="Inagaki F."/>
            <person name="Takami H."/>
        </authorList>
    </citation>
    <scope>NUCLEOTIDE SEQUENCE</scope>
    <source>
        <strain evidence="3">Expedition CK06-06</strain>
    </source>
</reference>
<evidence type="ECO:0000256" key="1">
    <source>
        <dbReference type="ARBA" id="ARBA00023172"/>
    </source>
</evidence>
<feature type="non-terminal residue" evidence="3">
    <location>
        <position position="195"/>
    </location>
</feature>
<dbReference type="GO" id="GO:0015074">
    <property type="term" value="P:DNA integration"/>
    <property type="evidence" value="ECO:0007669"/>
    <property type="project" value="InterPro"/>
</dbReference>
<name>X0Z661_9ZZZZ</name>
<feature type="domain" description="Tyr recombinase" evidence="2">
    <location>
        <begin position="36"/>
        <end position="195"/>
    </location>
</feature>
<dbReference type="GO" id="GO:0003677">
    <property type="term" value="F:DNA binding"/>
    <property type="evidence" value="ECO:0007669"/>
    <property type="project" value="InterPro"/>
</dbReference>